<accession>A0A938B7A3</accession>
<dbReference type="InterPro" id="IPR047650">
    <property type="entry name" value="Transpos_IS110"/>
</dbReference>
<evidence type="ECO:0000313" key="3">
    <source>
        <dbReference type="EMBL" id="MBM3227205.1"/>
    </source>
</evidence>
<dbReference type="GO" id="GO:0006313">
    <property type="term" value="P:DNA transposition"/>
    <property type="evidence" value="ECO:0007669"/>
    <property type="project" value="InterPro"/>
</dbReference>
<name>A0A938B7A3_UNCTE</name>
<dbReference type="GO" id="GO:0003677">
    <property type="term" value="F:DNA binding"/>
    <property type="evidence" value="ECO:0007669"/>
    <property type="project" value="InterPro"/>
</dbReference>
<evidence type="ECO:0000259" key="2">
    <source>
        <dbReference type="Pfam" id="PF02371"/>
    </source>
</evidence>
<organism evidence="3 4">
    <name type="scientific">Tectimicrobiota bacterium</name>
    <dbReference type="NCBI Taxonomy" id="2528274"/>
    <lineage>
        <taxon>Bacteria</taxon>
        <taxon>Pseudomonadati</taxon>
        <taxon>Nitrospinota/Tectimicrobiota group</taxon>
        <taxon>Candidatus Tectimicrobiota</taxon>
    </lineage>
</organism>
<feature type="domain" description="Transposase IS116/IS110/IS902 C-terminal" evidence="2">
    <location>
        <begin position="191"/>
        <end position="274"/>
    </location>
</feature>
<dbReference type="InterPro" id="IPR003346">
    <property type="entry name" value="Transposase_20"/>
</dbReference>
<dbReference type="EMBL" id="VGLS01001251">
    <property type="protein sequence ID" value="MBM3227205.1"/>
    <property type="molecule type" value="Genomic_DNA"/>
</dbReference>
<dbReference type="Proteomes" id="UP000712673">
    <property type="component" value="Unassembled WGS sequence"/>
</dbReference>
<dbReference type="InterPro" id="IPR002525">
    <property type="entry name" value="Transp_IS110-like_N"/>
</dbReference>
<dbReference type="PANTHER" id="PTHR33055:SF13">
    <property type="entry name" value="TRANSPOSASE"/>
    <property type="match status" value="1"/>
</dbReference>
<dbReference type="Pfam" id="PF02371">
    <property type="entry name" value="Transposase_20"/>
    <property type="match status" value="1"/>
</dbReference>
<dbReference type="Pfam" id="PF01548">
    <property type="entry name" value="DEDD_Tnp_IS110"/>
    <property type="match status" value="1"/>
</dbReference>
<evidence type="ECO:0000313" key="4">
    <source>
        <dbReference type="Proteomes" id="UP000712673"/>
    </source>
</evidence>
<gene>
    <name evidence="3" type="ORF">FJZ47_25850</name>
</gene>
<proteinExistence type="predicted"/>
<dbReference type="PANTHER" id="PTHR33055">
    <property type="entry name" value="TRANSPOSASE FOR INSERTION SEQUENCE ELEMENT IS1111A"/>
    <property type="match status" value="1"/>
</dbReference>
<protein>
    <submittedName>
        <fullName evidence="3">IS110 family transposase</fullName>
    </submittedName>
</protein>
<dbReference type="AlphaFoldDB" id="A0A938B7A3"/>
<evidence type="ECO:0000259" key="1">
    <source>
        <dbReference type="Pfam" id="PF01548"/>
    </source>
</evidence>
<comment type="caution">
    <text evidence="3">The sequence shown here is derived from an EMBL/GenBank/DDBJ whole genome shotgun (WGS) entry which is preliminary data.</text>
</comment>
<reference evidence="3" key="1">
    <citation type="submission" date="2019-03" db="EMBL/GenBank/DDBJ databases">
        <title>Lake Tanganyika Metagenome-Assembled Genomes (MAGs).</title>
        <authorList>
            <person name="Tran P."/>
        </authorList>
    </citation>
    <scope>NUCLEOTIDE SEQUENCE</scope>
    <source>
        <strain evidence="3">K_DeepCast_65m_m2_066</strain>
    </source>
</reference>
<dbReference type="NCBIfam" id="NF033542">
    <property type="entry name" value="transpos_IS110"/>
    <property type="match status" value="1"/>
</dbReference>
<dbReference type="GO" id="GO:0004803">
    <property type="term" value="F:transposase activity"/>
    <property type="evidence" value="ECO:0007669"/>
    <property type="project" value="InterPro"/>
</dbReference>
<feature type="domain" description="Transposase IS110-like N-terminal" evidence="1">
    <location>
        <begin position="8"/>
        <end position="148"/>
    </location>
</feature>
<sequence>MSDVPCFVGIDVAKAQLDIAVRPSGERWSVPNDAAGVVTLVERLQALCPTLIVLEATGGLERIATVALATVGLPVVVVNPRQARDFARATGQLAKTDALDARALAHFADVIRPTPRPLPDAQTQQLRALLGRRQQLIGMRTAEQNRFAGTSGRLAEDIEAHIAWLNTRIASLDDDLETRLRASPLWRENDDLLQSVPGIGPVCARTLLLELPALGTLTRQQIAALVGVAPLNCDSGTMRGKRTIWGGRAHVRTVLYMGTLVATRFNPQIKAFYQRLLAAGKLKKVALTACMHKLLTILNAMLKHRTSWKAQEVQN</sequence>